<dbReference type="AlphaFoldDB" id="A0A2D4NXX4"/>
<proteinExistence type="predicted"/>
<organism evidence="1">
    <name type="scientific">Micrurus surinamensis</name>
    <name type="common">Surinam coral snake</name>
    <dbReference type="NCBI Taxonomy" id="129470"/>
    <lineage>
        <taxon>Eukaryota</taxon>
        <taxon>Metazoa</taxon>
        <taxon>Chordata</taxon>
        <taxon>Craniata</taxon>
        <taxon>Vertebrata</taxon>
        <taxon>Euteleostomi</taxon>
        <taxon>Lepidosauria</taxon>
        <taxon>Squamata</taxon>
        <taxon>Bifurcata</taxon>
        <taxon>Unidentata</taxon>
        <taxon>Episquamata</taxon>
        <taxon>Toxicofera</taxon>
        <taxon>Serpentes</taxon>
        <taxon>Colubroidea</taxon>
        <taxon>Elapidae</taxon>
        <taxon>Elapinae</taxon>
        <taxon>Micrurus</taxon>
    </lineage>
</organism>
<reference evidence="1" key="2">
    <citation type="submission" date="2017-11" db="EMBL/GenBank/DDBJ databases">
        <title>Coralsnake Venomics: Analyses of Venom Gland Transcriptomes and Proteomes of Six Brazilian Taxa.</title>
        <authorList>
            <person name="Aird S.D."/>
            <person name="Jorge da Silva N."/>
            <person name="Qiu L."/>
            <person name="Villar-Briones A."/>
            <person name="Aparecida-Saddi V."/>
            <person name="Campos-Telles M.P."/>
            <person name="Grau M."/>
            <person name="Mikheyev A.S."/>
        </authorList>
    </citation>
    <scope>NUCLEOTIDE SEQUENCE</scope>
    <source>
        <tissue evidence="1">Venom_gland</tissue>
    </source>
</reference>
<dbReference type="EMBL" id="IACN01024836">
    <property type="protein sequence ID" value="LAB50135.1"/>
    <property type="molecule type" value="Transcribed_RNA"/>
</dbReference>
<reference evidence="1" key="1">
    <citation type="submission" date="2017-07" db="EMBL/GenBank/DDBJ databases">
        <authorList>
            <person name="Mikheyev A."/>
            <person name="Grau M."/>
        </authorList>
    </citation>
    <scope>NUCLEOTIDE SEQUENCE</scope>
    <source>
        <tissue evidence="1">Venom_gland</tissue>
    </source>
</reference>
<sequence>MFCTQLQSEGLPPTSPPPCSKAFQLPSTPNNMQGVMWEEVSCLLPPPLSSSQATELQCPAEQVERPLLWFLLAQFPYWAFAKLLSTWPARYRRDGNEHRSPRKKMASLCSCKGISTISSPFPFVFLICHFNFCVPSRLNRNHHWCLTFWFVKV</sequence>
<name>A0A2D4NXX4_MICSU</name>
<evidence type="ECO:0000313" key="1">
    <source>
        <dbReference type="EMBL" id="LAB50138.1"/>
    </source>
</evidence>
<dbReference type="EMBL" id="IACN01024838">
    <property type="protein sequence ID" value="LAB50138.1"/>
    <property type="molecule type" value="Transcribed_RNA"/>
</dbReference>
<accession>A0A2D4NXX4</accession>
<protein>
    <submittedName>
        <fullName evidence="1">Uncharacterized protein</fullName>
    </submittedName>
</protein>